<dbReference type="Proteomes" id="UP001054945">
    <property type="component" value="Unassembled WGS sequence"/>
</dbReference>
<evidence type="ECO:0000313" key="2">
    <source>
        <dbReference type="Proteomes" id="UP001054945"/>
    </source>
</evidence>
<sequence>MLRCSARLSPDLSRFNFPLAVYSIKYKQFAFPLLYSSSHQGVGVPARGHGYFTGGRSIVEQENFWSRVNIESKAEKKGVLGDTLQTKAL</sequence>
<organism evidence="1 2">
    <name type="scientific">Caerostris extrusa</name>
    <name type="common">Bark spider</name>
    <name type="synonym">Caerostris bankana</name>
    <dbReference type="NCBI Taxonomy" id="172846"/>
    <lineage>
        <taxon>Eukaryota</taxon>
        <taxon>Metazoa</taxon>
        <taxon>Ecdysozoa</taxon>
        <taxon>Arthropoda</taxon>
        <taxon>Chelicerata</taxon>
        <taxon>Arachnida</taxon>
        <taxon>Araneae</taxon>
        <taxon>Araneomorphae</taxon>
        <taxon>Entelegynae</taxon>
        <taxon>Araneoidea</taxon>
        <taxon>Araneidae</taxon>
        <taxon>Caerostris</taxon>
    </lineage>
</organism>
<reference evidence="1 2" key="1">
    <citation type="submission" date="2021-06" db="EMBL/GenBank/DDBJ databases">
        <title>Caerostris extrusa draft genome.</title>
        <authorList>
            <person name="Kono N."/>
            <person name="Arakawa K."/>
        </authorList>
    </citation>
    <scope>NUCLEOTIDE SEQUENCE [LARGE SCALE GENOMIC DNA]</scope>
</reference>
<gene>
    <name evidence="1" type="ORF">CEXT_121881</name>
</gene>
<evidence type="ECO:0000313" key="1">
    <source>
        <dbReference type="EMBL" id="GIX69265.1"/>
    </source>
</evidence>
<protein>
    <submittedName>
        <fullName evidence="1">Uncharacterized protein</fullName>
    </submittedName>
</protein>
<proteinExistence type="predicted"/>
<keyword evidence="2" id="KW-1185">Reference proteome</keyword>
<name>A0AAV4MAI9_CAEEX</name>
<dbReference type="EMBL" id="BPLR01002033">
    <property type="protein sequence ID" value="GIX69265.1"/>
    <property type="molecule type" value="Genomic_DNA"/>
</dbReference>
<comment type="caution">
    <text evidence="1">The sequence shown here is derived from an EMBL/GenBank/DDBJ whole genome shotgun (WGS) entry which is preliminary data.</text>
</comment>
<dbReference type="AlphaFoldDB" id="A0AAV4MAI9"/>
<accession>A0AAV4MAI9</accession>